<protein>
    <submittedName>
        <fullName evidence="1">Uncharacterized protein</fullName>
    </submittedName>
</protein>
<proteinExistence type="predicted"/>
<name>A0A212L5B7_9HYPH</name>
<evidence type="ECO:0000313" key="1">
    <source>
        <dbReference type="EMBL" id="SCM72539.1"/>
    </source>
</evidence>
<reference evidence="1" key="1">
    <citation type="submission" date="2016-08" db="EMBL/GenBank/DDBJ databases">
        <authorList>
            <person name="Seilhamer J.J."/>
        </authorList>
    </citation>
    <scope>NUCLEOTIDE SEQUENCE</scope>
    <source>
        <strain evidence="1">86</strain>
    </source>
</reference>
<organism evidence="1">
    <name type="scientific">uncultured Pleomorphomonas sp</name>
    <dbReference type="NCBI Taxonomy" id="442121"/>
    <lineage>
        <taxon>Bacteria</taxon>
        <taxon>Pseudomonadati</taxon>
        <taxon>Pseudomonadota</taxon>
        <taxon>Alphaproteobacteria</taxon>
        <taxon>Hyphomicrobiales</taxon>
        <taxon>Pleomorphomonadaceae</taxon>
        <taxon>Pleomorphomonas</taxon>
        <taxon>environmental samples</taxon>
    </lineage>
</organism>
<gene>
    <name evidence="1" type="ORF">KL86PLE_100613</name>
</gene>
<dbReference type="AlphaFoldDB" id="A0A212L5B7"/>
<accession>A0A212L5B7</accession>
<dbReference type="EMBL" id="FMJD01000002">
    <property type="protein sequence ID" value="SCM72539.1"/>
    <property type="molecule type" value="Genomic_DNA"/>
</dbReference>
<sequence>MGDFNSLSRGLRKFRKRTKPKALALLH</sequence>